<evidence type="ECO:0000313" key="1">
    <source>
        <dbReference type="EMBL" id="ORJ24019.1"/>
    </source>
</evidence>
<accession>A0A1X0WB72</accession>
<dbReference type="AlphaFoldDB" id="A0A1X0WB72"/>
<dbReference type="Proteomes" id="UP000192536">
    <property type="component" value="Unassembled WGS sequence"/>
</dbReference>
<reference evidence="1 2" key="1">
    <citation type="journal article" date="2017" name="Int. J. Syst. Evol. Microbiol.">
        <title>Rouxiella badensis sp. nov. and Rouxiella silvae sp. nov. isolated from peat bog soil in Germany and emendation of the genus description.</title>
        <authorList>
            <person name="Le Fleche-Mateos A."/>
            <person name="Kugler J.H."/>
            <person name="Hansen S.H."/>
            <person name="Syldatk C."/>
            <person name="Hausmann R."/>
            <person name="Lomprez F."/>
            <person name="Vandenbogaert M."/>
            <person name="Manuguerra J.C."/>
            <person name="Grimont P.A."/>
        </authorList>
    </citation>
    <scope>NUCLEOTIDE SEQUENCE [LARGE SCALE GENOMIC DNA]</scope>
    <source>
        <strain evidence="1 2">DSM 100043</strain>
    </source>
</reference>
<keyword evidence="2" id="KW-1185">Reference proteome</keyword>
<organism evidence="1 2">
    <name type="scientific">Rouxiella badensis</name>
    <dbReference type="NCBI Taxonomy" id="1646377"/>
    <lineage>
        <taxon>Bacteria</taxon>
        <taxon>Pseudomonadati</taxon>
        <taxon>Pseudomonadota</taxon>
        <taxon>Gammaproteobacteria</taxon>
        <taxon>Enterobacterales</taxon>
        <taxon>Yersiniaceae</taxon>
        <taxon>Rouxiella</taxon>
    </lineage>
</organism>
<name>A0A1X0WB72_9GAMM</name>
<sequence>MSLDNKTLSAKLKNIFLLSKVDNTKRVIILQNEDSPTEILSFAVEALQTLGATLHVITHDPLRGSYTLSSDYNLNNNDVISKNSSEDLLGLADIVFETIDLAKLSAQNENVESFSLINK</sequence>
<dbReference type="RefSeq" id="WP_017490100.1">
    <property type="nucleotide sequence ID" value="NZ_JBAUUI010000037.1"/>
</dbReference>
<dbReference type="EMBL" id="MRWE01000036">
    <property type="protein sequence ID" value="ORJ24019.1"/>
    <property type="molecule type" value="Genomic_DNA"/>
</dbReference>
<gene>
    <name evidence="1" type="ORF">BS640_18175</name>
</gene>
<protein>
    <submittedName>
        <fullName evidence="1">Uncharacterized protein</fullName>
    </submittedName>
</protein>
<evidence type="ECO:0000313" key="2">
    <source>
        <dbReference type="Proteomes" id="UP000192536"/>
    </source>
</evidence>
<comment type="caution">
    <text evidence="1">The sequence shown here is derived from an EMBL/GenBank/DDBJ whole genome shotgun (WGS) entry which is preliminary data.</text>
</comment>
<proteinExistence type="predicted"/>